<evidence type="ECO:0000256" key="23">
    <source>
        <dbReference type="ARBA" id="ARBA00024159"/>
    </source>
</evidence>
<evidence type="ECO:0000256" key="8">
    <source>
        <dbReference type="ARBA" id="ARBA00022588"/>
    </source>
</evidence>
<dbReference type="InterPro" id="IPR001357">
    <property type="entry name" value="BRCT_dom"/>
</dbReference>
<evidence type="ECO:0000256" key="10">
    <source>
        <dbReference type="ARBA" id="ARBA00022679"/>
    </source>
</evidence>
<dbReference type="SUPFAM" id="SSF52113">
    <property type="entry name" value="BRCT domain"/>
    <property type="match status" value="1"/>
</dbReference>
<dbReference type="InterPro" id="IPR036616">
    <property type="entry name" value="Poly(ADP-ribose)pol_reg_dom_sf"/>
</dbReference>
<protein>
    <recommendedName>
        <fullName evidence="30 31">Poly [ADP-ribose] polymerase</fullName>
        <ecNumber evidence="30">2.4.2.30</ecNumber>
    </recommendedName>
</protein>
<dbReference type="Pfam" id="PF00644">
    <property type="entry name" value="PARP"/>
    <property type="match status" value="1"/>
</dbReference>
<accession>A0A6P7SYE9</accession>
<dbReference type="FunFam" id="1.20.142.10:FF:000001">
    <property type="entry name" value="Poly [ADP-ribose] polymerase"/>
    <property type="match status" value="1"/>
</dbReference>
<keyword evidence="19 30" id="KW-0520">NAD</keyword>
<name>A0A6P7SYE9_9MOLL</name>
<dbReference type="FunFam" id="3.90.228.10:FF:000002">
    <property type="entry name" value="Poly [ADP-ribose] polymerase"/>
    <property type="match status" value="1"/>
</dbReference>
<dbReference type="GO" id="GO:0045087">
    <property type="term" value="P:innate immune response"/>
    <property type="evidence" value="ECO:0007669"/>
    <property type="project" value="UniProtKB-KW"/>
</dbReference>
<dbReference type="GO" id="GO:0051287">
    <property type="term" value="F:NAD binding"/>
    <property type="evidence" value="ECO:0007669"/>
    <property type="project" value="UniProtKB-UniRule"/>
</dbReference>
<feature type="region of interest" description="Disordered" evidence="32">
    <location>
        <begin position="195"/>
        <end position="229"/>
    </location>
</feature>
<dbReference type="CDD" id="cd17747">
    <property type="entry name" value="BRCT_PARP1"/>
    <property type="match status" value="1"/>
</dbReference>
<dbReference type="SMART" id="SM01336">
    <property type="entry name" value="zf-PARP"/>
    <property type="match status" value="2"/>
</dbReference>
<dbReference type="PROSITE" id="PS50172">
    <property type="entry name" value="BRCT"/>
    <property type="match status" value="1"/>
</dbReference>
<evidence type="ECO:0000256" key="12">
    <source>
        <dbReference type="ARBA" id="ARBA00022723"/>
    </source>
</evidence>
<dbReference type="InterPro" id="IPR036420">
    <property type="entry name" value="BRCT_dom_sf"/>
</dbReference>
<dbReference type="FunFam" id="1.10.20.130:FF:000001">
    <property type="entry name" value="Poly [ADP-ribose] polymerase"/>
    <property type="match status" value="1"/>
</dbReference>
<evidence type="ECO:0000256" key="5">
    <source>
        <dbReference type="ARBA" id="ARBA00022490"/>
    </source>
</evidence>
<feature type="domain" description="PARP-type" evidence="33">
    <location>
        <begin position="9"/>
        <end position="91"/>
    </location>
</feature>
<evidence type="ECO:0000256" key="9">
    <source>
        <dbReference type="ARBA" id="ARBA00022676"/>
    </source>
</evidence>
<feature type="domain" description="PARP alpha-helical" evidence="36">
    <location>
        <begin position="641"/>
        <end position="758"/>
    </location>
</feature>
<keyword evidence="9 30" id="KW-0328">Glycosyltransferase</keyword>
<dbReference type="PROSITE" id="PS52007">
    <property type="entry name" value="PADR1"/>
    <property type="match status" value="1"/>
</dbReference>
<evidence type="ECO:0000256" key="15">
    <source>
        <dbReference type="ARBA" id="ARBA00022771"/>
    </source>
</evidence>
<keyword evidence="16 30" id="KW-0862">Zinc</keyword>
<dbReference type="GO" id="GO:0005829">
    <property type="term" value="C:cytosol"/>
    <property type="evidence" value="ECO:0007669"/>
    <property type="project" value="UniProtKB-SubCell"/>
</dbReference>
<dbReference type="SMART" id="SM00773">
    <property type="entry name" value="WGR"/>
    <property type="match status" value="1"/>
</dbReference>
<dbReference type="InterPro" id="IPR036957">
    <property type="entry name" value="Znf_PARP_sf"/>
</dbReference>
<dbReference type="PROSITE" id="PS51060">
    <property type="entry name" value="PARP_ALPHA_HD"/>
    <property type="match status" value="1"/>
</dbReference>
<evidence type="ECO:0000313" key="39">
    <source>
        <dbReference type="RefSeq" id="XP_029642816.1"/>
    </source>
</evidence>
<sequence>MADRHDLPYQAEYAKSNRSTCKACRTGIKQGNLRMAVMVQSPVFDGKVPNWFHFACFWKRSRVSNHQEIHNFDSLRWEDQKNIKDKIAGGSGGINEKSAAAGGSGPAVSDFKAEYAKSNRSKCRGCEEKIDKDALRLSKKDFTSERAKMYGPQDTWYHVDCFVKNRDELEFADKSVDDIVGYKTLKKEDQKELVEKLGKGSSTSSRKRKEDDKSKAEAKKPKKETEEEKQMKVQNKLLWGFRDKLEKEISVEALKVLLELNEQAIPSGESKLLDSVSDCMAFGALAKCPECPEGKLTFKSDGYRCTGNITSWTKCFYVTRTPKRKAFKIPSEYHDADVLKKYKYKKRDRVFAAETASSKEGPVSSVDVLDGLPSKPLKGLKFAIVGNLDFSEEQITQNISNMGGQIVTTIDKNLAACISNKESITKPNKQIKAAKKAGVHVVSTAFLEDVKKGGVLLMIQKHNLAPWGDDPQKRIIVPYVSKSGASNPRNDTHFTKSIPDKLKMMVKGGAAVDPDSKLAKTAHVIEDGGDIYNAVLGLVDVTSGTNSYYKLQALESDKKSGWWVFRSWGRVGTTIGNNKKESFSYRAAAIQEFKDLYFKKTNNHWWERHNFQKFPNKFYPLDIDYGQDDDNIKKLDLSKSTSTLHKSIQDLICMIFDIESMKRAMMEFEIDLKKMPLGKLSKKQIESAYKVLNELTELVDKKSSVSLFSDASNRFYTLIPHDFGLNKPPLLDTIEIIKQKIEMLDNLLEIEVAYNLLKGGDDGNDRMDAIDAHYQKLKTDIEYIERSSEEFDLITKYVQNTHAVTHNQYGLEVVDAYRLERLGEKERFRPFEELANHKLLWHGSRVTNFAGILSQGLRVAPPEAPVTGYMFGKGIYFADMVSKSANYCHTSKNDPVGLILLCDVALGSMYELTSANYVTSLPKGKHSTKGCGRTVPDPSGRQTFDGVEIPMGKGVPSDIDNSSLLYNEYIVYDVAQVKIKYLLRLKFNYKW</sequence>
<evidence type="ECO:0000256" key="30">
    <source>
        <dbReference type="PIRNR" id="PIRNR000489"/>
    </source>
</evidence>
<keyword evidence="4" id="KW-0158">Chromosome</keyword>
<evidence type="ECO:0000256" key="3">
    <source>
        <dbReference type="ARBA" id="ARBA00004604"/>
    </source>
</evidence>
<keyword evidence="21" id="KW-0804">Transcription</keyword>
<evidence type="ECO:0000256" key="18">
    <source>
        <dbReference type="ARBA" id="ARBA00023015"/>
    </source>
</evidence>
<dbReference type="GO" id="GO:0005730">
    <property type="term" value="C:nucleolus"/>
    <property type="evidence" value="ECO:0007669"/>
    <property type="project" value="UniProtKB-SubCell"/>
</dbReference>
<feature type="domain" description="BRCT" evidence="34">
    <location>
        <begin position="372"/>
        <end position="464"/>
    </location>
</feature>
<dbReference type="Pfam" id="PF08063">
    <property type="entry name" value="Zn_ribbon_PADR1"/>
    <property type="match status" value="1"/>
</dbReference>
<evidence type="ECO:0000256" key="14">
    <source>
        <dbReference type="ARBA" id="ARBA00022765"/>
    </source>
</evidence>
<keyword evidence="10 30" id="KW-0808">Transferase</keyword>
<dbReference type="AlphaFoldDB" id="A0A6P7SYE9"/>
<dbReference type="InterPro" id="IPR049296">
    <property type="entry name" value="PARP1-like_PADR1_N"/>
</dbReference>
<evidence type="ECO:0000256" key="16">
    <source>
        <dbReference type="ARBA" id="ARBA00022833"/>
    </source>
</evidence>
<dbReference type="Proteomes" id="UP000515154">
    <property type="component" value="Linkage group LG11"/>
</dbReference>
<evidence type="ECO:0000256" key="17">
    <source>
        <dbReference type="ARBA" id="ARBA00022859"/>
    </source>
</evidence>
<keyword evidence="15" id="KW-0863">Zinc-finger</keyword>
<dbReference type="Gene3D" id="1.10.20.130">
    <property type="match status" value="1"/>
</dbReference>
<evidence type="ECO:0000256" key="29">
    <source>
        <dbReference type="ARBA" id="ARBA00048575"/>
    </source>
</evidence>
<dbReference type="SUPFAM" id="SSF56399">
    <property type="entry name" value="ADP-ribosylation"/>
    <property type="match status" value="1"/>
</dbReference>
<dbReference type="InterPro" id="IPR050800">
    <property type="entry name" value="ARTD/PARP"/>
</dbReference>
<evidence type="ECO:0000259" key="33">
    <source>
        <dbReference type="PROSITE" id="PS50064"/>
    </source>
</evidence>
<keyword evidence="12 30" id="KW-0479">Metal-binding</keyword>
<dbReference type="InterPro" id="IPR008893">
    <property type="entry name" value="WGR_domain"/>
</dbReference>
<dbReference type="Gene3D" id="3.40.50.10190">
    <property type="entry name" value="BRCT domain"/>
    <property type="match status" value="1"/>
</dbReference>
<evidence type="ECO:0000256" key="22">
    <source>
        <dbReference type="ARBA" id="ARBA00023242"/>
    </source>
</evidence>
<dbReference type="SMART" id="SM00292">
    <property type="entry name" value="BRCT"/>
    <property type="match status" value="1"/>
</dbReference>
<comment type="catalytic activity">
    <reaction evidence="29">
        <text>L-seryl-[protein] + NAD(+) = O-(ADP-D-ribosyl)-L-seryl-[protein] + nicotinamide + H(+)</text>
        <dbReference type="Rhea" id="RHEA:58232"/>
        <dbReference type="Rhea" id="RHEA-COMP:9863"/>
        <dbReference type="Rhea" id="RHEA-COMP:15091"/>
        <dbReference type="ChEBI" id="CHEBI:15378"/>
        <dbReference type="ChEBI" id="CHEBI:17154"/>
        <dbReference type="ChEBI" id="CHEBI:29999"/>
        <dbReference type="ChEBI" id="CHEBI:57540"/>
        <dbReference type="ChEBI" id="CHEBI:142556"/>
    </reaction>
    <physiologicalReaction direction="left-to-right" evidence="29">
        <dbReference type="Rhea" id="RHEA:58233"/>
    </physiologicalReaction>
</comment>
<dbReference type="PROSITE" id="PS51977">
    <property type="entry name" value="WGR"/>
    <property type="match status" value="1"/>
</dbReference>
<dbReference type="Pfam" id="PF05406">
    <property type="entry name" value="WGR"/>
    <property type="match status" value="1"/>
</dbReference>
<reference evidence="39" key="1">
    <citation type="submission" date="2025-08" db="UniProtKB">
        <authorList>
            <consortium name="RefSeq"/>
        </authorList>
    </citation>
    <scope>IDENTIFICATION</scope>
</reference>
<dbReference type="SMART" id="SM01335">
    <property type="entry name" value="PADR1"/>
    <property type="match status" value="1"/>
</dbReference>
<evidence type="ECO:0000256" key="1">
    <source>
        <dbReference type="ARBA" id="ARBA00004286"/>
    </source>
</evidence>
<dbReference type="GO" id="GO:0003677">
    <property type="term" value="F:DNA binding"/>
    <property type="evidence" value="ECO:0007669"/>
    <property type="project" value="UniProtKB-UniRule"/>
</dbReference>
<keyword evidence="17" id="KW-0391">Immunity</keyword>
<evidence type="ECO:0000259" key="34">
    <source>
        <dbReference type="PROSITE" id="PS50172"/>
    </source>
</evidence>
<dbReference type="GO" id="GO:0008270">
    <property type="term" value="F:zinc ion binding"/>
    <property type="evidence" value="ECO:0007669"/>
    <property type="project" value="UniProtKB-KW"/>
</dbReference>
<evidence type="ECO:0000256" key="20">
    <source>
        <dbReference type="ARBA" id="ARBA00023125"/>
    </source>
</evidence>
<evidence type="ECO:0000256" key="13">
    <source>
        <dbReference type="ARBA" id="ARBA00022737"/>
    </source>
</evidence>
<evidence type="ECO:0000256" key="27">
    <source>
        <dbReference type="ARBA" id="ARBA00048241"/>
    </source>
</evidence>
<keyword evidence="7" id="KW-0021">Allosteric enzyme</keyword>
<dbReference type="RefSeq" id="XP_029642816.1">
    <property type="nucleotide sequence ID" value="XM_029786956.2"/>
</dbReference>
<dbReference type="EC" id="2.4.2.30" evidence="30"/>
<dbReference type="FunFam" id="2.20.25.630:FF:000001">
    <property type="entry name" value="Poly [ADP-ribose] polymerase"/>
    <property type="match status" value="1"/>
</dbReference>
<feature type="domain" description="WGR" evidence="37">
    <location>
        <begin position="521"/>
        <end position="618"/>
    </location>
</feature>
<evidence type="ECO:0000256" key="19">
    <source>
        <dbReference type="ARBA" id="ARBA00023027"/>
    </source>
</evidence>
<evidence type="ECO:0000313" key="38">
    <source>
        <dbReference type="Proteomes" id="UP000515154"/>
    </source>
</evidence>
<dbReference type="Pfam" id="PF00533">
    <property type="entry name" value="BRCT"/>
    <property type="match status" value="1"/>
</dbReference>
<dbReference type="SUPFAM" id="SSF47587">
    <property type="entry name" value="Domain of poly(ADP-ribose) polymerase"/>
    <property type="match status" value="1"/>
</dbReference>
<evidence type="ECO:0000256" key="2">
    <source>
        <dbReference type="ARBA" id="ARBA00004514"/>
    </source>
</evidence>
<comment type="similarity">
    <text evidence="25">Belongs to the ARTD/PARP family.</text>
</comment>
<dbReference type="PANTHER" id="PTHR10459">
    <property type="entry name" value="DNA LIGASE"/>
    <property type="match status" value="1"/>
</dbReference>
<dbReference type="InterPro" id="IPR001510">
    <property type="entry name" value="Znf_PARP"/>
</dbReference>
<comment type="catalytic activity">
    <reaction evidence="26 30">
        <text>NAD(+) + (ADP-D-ribosyl)n-acceptor = nicotinamide + (ADP-D-ribosyl)n+1-acceptor + H(+).</text>
        <dbReference type="EC" id="2.4.2.30"/>
    </reaction>
</comment>
<evidence type="ECO:0000259" key="37">
    <source>
        <dbReference type="PROSITE" id="PS51977"/>
    </source>
</evidence>
<dbReference type="GO" id="GO:1990404">
    <property type="term" value="F:NAD+-protein mono-ADP-ribosyltransferase activity"/>
    <property type="evidence" value="ECO:0007669"/>
    <property type="project" value="TreeGrafter"/>
</dbReference>
<dbReference type="GO" id="GO:0070212">
    <property type="term" value="P:protein poly-ADP-ribosylation"/>
    <property type="evidence" value="ECO:0007669"/>
    <property type="project" value="TreeGrafter"/>
</dbReference>
<comment type="catalytic activity">
    <reaction evidence="28">
        <text>L-tyrosyl-[protein] + NAD(+) = O-(ADP-D-ribosyl)-L-tyrosyl-[protein] + nicotinamide + H(+)</text>
        <dbReference type="Rhea" id="RHEA:58236"/>
        <dbReference type="Rhea" id="RHEA-COMP:10136"/>
        <dbReference type="Rhea" id="RHEA-COMP:15092"/>
        <dbReference type="ChEBI" id="CHEBI:15378"/>
        <dbReference type="ChEBI" id="CHEBI:17154"/>
        <dbReference type="ChEBI" id="CHEBI:46858"/>
        <dbReference type="ChEBI" id="CHEBI:57540"/>
        <dbReference type="ChEBI" id="CHEBI:142557"/>
    </reaction>
    <physiologicalReaction direction="left-to-right" evidence="28">
        <dbReference type="Rhea" id="RHEA:58237"/>
    </physiologicalReaction>
</comment>
<keyword evidence="11" id="KW-0548">Nucleotidyltransferase</keyword>
<dbReference type="Pfam" id="PF21728">
    <property type="entry name" value="PADR1_N"/>
    <property type="match status" value="1"/>
</dbReference>
<dbReference type="InterPro" id="IPR004102">
    <property type="entry name" value="Poly(ADP-ribose)pol_reg_dom"/>
</dbReference>
<evidence type="ECO:0000259" key="36">
    <source>
        <dbReference type="PROSITE" id="PS51060"/>
    </source>
</evidence>
<organism evidence="38 39">
    <name type="scientific">Octopus sinensis</name>
    <name type="common">East Asian common octopus</name>
    <dbReference type="NCBI Taxonomy" id="2607531"/>
    <lineage>
        <taxon>Eukaryota</taxon>
        <taxon>Metazoa</taxon>
        <taxon>Spiralia</taxon>
        <taxon>Lophotrochozoa</taxon>
        <taxon>Mollusca</taxon>
        <taxon>Cephalopoda</taxon>
        <taxon>Coleoidea</taxon>
        <taxon>Octopodiformes</taxon>
        <taxon>Octopoda</taxon>
        <taxon>Incirrata</taxon>
        <taxon>Octopodidae</taxon>
        <taxon>Octopus</taxon>
    </lineage>
</organism>
<dbReference type="InterPro" id="IPR008288">
    <property type="entry name" value="PARP"/>
</dbReference>
<evidence type="ECO:0000256" key="24">
    <source>
        <dbReference type="ARBA" id="ARBA00024164"/>
    </source>
</evidence>
<evidence type="ECO:0000256" key="28">
    <source>
        <dbReference type="ARBA" id="ARBA00048339"/>
    </source>
</evidence>
<dbReference type="Pfam" id="PF00645">
    <property type="entry name" value="zf-PARP"/>
    <property type="match status" value="2"/>
</dbReference>
<dbReference type="PROSITE" id="PS51059">
    <property type="entry name" value="PARP_CATALYTIC"/>
    <property type="match status" value="1"/>
</dbReference>
<dbReference type="GO" id="GO:0006302">
    <property type="term" value="P:double-strand break repair"/>
    <property type="evidence" value="ECO:0007669"/>
    <property type="project" value="TreeGrafter"/>
</dbReference>
<feature type="domain" description="PARP catalytic" evidence="35">
    <location>
        <begin position="768"/>
        <end position="991"/>
    </location>
</feature>
<comment type="catalytic activity">
    <reaction evidence="27">
        <text>L-histidyl-[protein] + NAD(+) = N(tele)-(ADP-D-ribosyl)-L-histidyl-[protein] + nicotinamide + H(+)</text>
        <dbReference type="Rhea" id="RHEA:72071"/>
        <dbReference type="Rhea" id="RHEA-COMP:9745"/>
        <dbReference type="Rhea" id="RHEA-COMP:18085"/>
        <dbReference type="ChEBI" id="CHEBI:15378"/>
        <dbReference type="ChEBI" id="CHEBI:17154"/>
        <dbReference type="ChEBI" id="CHEBI:29979"/>
        <dbReference type="ChEBI" id="CHEBI:57540"/>
        <dbReference type="ChEBI" id="CHEBI:191398"/>
    </reaction>
    <physiologicalReaction direction="left-to-right" evidence="27">
        <dbReference type="Rhea" id="RHEA:72072"/>
    </physiologicalReaction>
</comment>
<dbReference type="Gene3D" id="1.20.142.10">
    <property type="entry name" value="Poly(ADP-ribose) polymerase, regulatory domain"/>
    <property type="match status" value="1"/>
</dbReference>
<comment type="catalytic activity">
    <reaction evidence="23">
        <text>L-glutamyl-[protein] + NAD(+) = 5-O-(ADP-D-ribosyl)-L-glutamyl-[protein] + nicotinamide</text>
        <dbReference type="Rhea" id="RHEA:58224"/>
        <dbReference type="Rhea" id="RHEA-COMP:10208"/>
        <dbReference type="Rhea" id="RHEA-COMP:15089"/>
        <dbReference type="ChEBI" id="CHEBI:17154"/>
        <dbReference type="ChEBI" id="CHEBI:29973"/>
        <dbReference type="ChEBI" id="CHEBI:57540"/>
        <dbReference type="ChEBI" id="CHEBI:142540"/>
    </reaction>
    <physiologicalReaction direction="left-to-right" evidence="23">
        <dbReference type="Rhea" id="RHEA:58225"/>
    </physiologicalReaction>
</comment>
<proteinExistence type="inferred from homology"/>
<keyword evidence="38" id="KW-1185">Reference proteome</keyword>
<evidence type="ECO:0000256" key="11">
    <source>
        <dbReference type="ARBA" id="ARBA00022695"/>
    </source>
</evidence>
<dbReference type="Pfam" id="PF02877">
    <property type="entry name" value="PARP_reg"/>
    <property type="match status" value="1"/>
</dbReference>
<dbReference type="InterPro" id="IPR012982">
    <property type="entry name" value="PARP1-like_PADR1_Zn_ribbon"/>
</dbReference>
<dbReference type="FunFam" id="3.40.50.10190:FF:000051">
    <property type="entry name" value="Poly [ADP-ribose] polymerase"/>
    <property type="match status" value="1"/>
</dbReference>
<evidence type="ECO:0000256" key="6">
    <source>
        <dbReference type="ARBA" id="ARBA00022499"/>
    </source>
</evidence>
<keyword evidence="5" id="KW-0963">Cytoplasm</keyword>
<dbReference type="CDD" id="cd01437">
    <property type="entry name" value="parp_like"/>
    <property type="match status" value="1"/>
</dbReference>
<comment type="catalytic activity">
    <reaction evidence="24">
        <text>L-aspartyl-[protein] + NAD(+) = 4-O-(ADP-D-ribosyl)-L-aspartyl-[protein] + nicotinamide</text>
        <dbReference type="Rhea" id="RHEA:54424"/>
        <dbReference type="Rhea" id="RHEA-COMP:9867"/>
        <dbReference type="Rhea" id="RHEA-COMP:13832"/>
        <dbReference type="ChEBI" id="CHEBI:17154"/>
        <dbReference type="ChEBI" id="CHEBI:29961"/>
        <dbReference type="ChEBI" id="CHEBI:57540"/>
        <dbReference type="ChEBI" id="CHEBI:138102"/>
    </reaction>
    <physiologicalReaction direction="left-to-right" evidence="24">
        <dbReference type="Rhea" id="RHEA:54425"/>
    </physiologicalReaction>
</comment>
<dbReference type="Gene3D" id="2.20.25.630">
    <property type="match status" value="1"/>
</dbReference>
<dbReference type="PANTHER" id="PTHR10459:SF112">
    <property type="entry name" value="POLY [ADP-RIBOSE] POLYMERASE 1"/>
    <property type="match status" value="1"/>
</dbReference>
<dbReference type="SUPFAM" id="SSF142921">
    <property type="entry name" value="WGR domain-like"/>
    <property type="match status" value="1"/>
</dbReference>
<dbReference type="CDD" id="cd08001">
    <property type="entry name" value="WGR_PARP1_like"/>
    <property type="match status" value="1"/>
</dbReference>
<keyword evidence="8" id="KW-0399">Innate immunity</keyword>
<evidence type="ECO:0000256" key="21">
    <source>
        <dbReference type="ARBA" id="ARBA00023163"/>
    </source>
</evidence>
<keyword evidence="14" id="KW-0013">ADP-ribosylation</keyword>
<gene>
    <name evidence="39" type="primary">LOC115217306</name>
</gene>
<dbReference type="PIRSF" id="PIRSF000489">
    <property type="entry name" value="NAD_ADPRT"/>
    <property type="match status" value="1"/>
</dbReference>
<keyword evidence="13" id="KW-0677">Repeat</keyword>
<dbReference type="InterPro" id="IPR038650">
    <property type="entry name" value="PADR1_C_dom_sf"/>
</dbReference>
<dbReference type="InterPro" id="IPR012317">
    <property type="entry name" value="Poly(ADP-ribose)pol_cat_dom"/>
</dbReference>
<dbReference type="GO" id="GO:0003950">
    <property type="term" value="F:NAD+ poly-ADP-ribosyltransferase activity"/>
    <property type="evidence" value="ECO:0007669"/>
    <property type="project" value="UniProtKB-UniRule"/>
</dbReference>
<dbReference type="KEGG" id="osn:115217306"/>
<evidence type="ECO:0000256" key="26">
    <source>
        <dbReference type="ARBA" id="ARBA00033987"/>
    </source>
</evidence>
<comment type="subcellular location">
    <subcellularLocation>
        <location evidence="1">Chromosome</location>
    </subcellularLocation>
    <subcellularLocation>
        <location evidence="2">Cytoplasm</location>
        <location evidence="2">Cytosol</location>
    </subcellularLocation>
    <subcellularLocation>
        <location evidence="3">Nucleus</location>
        <location evidence="3">Nucleolus</location>
    </subcellularLocation>
</comment>
<keyword evidence="22 30" id="KW-0539">Nucleus</keyword>
<dbReference type="Gene3D" id="3.90.228.10">
    <property type="match status" value="1"/>
</dbReference>
<evidence type="ECO:0000256" key="4">
    <source>
        <dbReference type="ARBA" id="ARBA00022454"/>
    </source>
</evidence>
<keyword evidence="6" id="KW-1017">Isopeptide bond</keyword>
<dbReference type="GO" id="GO:0005694">
    <property type="term" value="C:chromosome"/>
    <property type="evidence" value="ECO:0007669"/>
    <property type="project" value="UniProtKB-SubCell"/>
</dbReference>
<evidence type="ECO:0000256" key="31">
    <source>
        <dbReference type="RuleBase" id="RU362114"/>
    </source>
</evidence>
<dbReference type="PROSITE" id="PS50064">
    <property type="entry name" value="ZF_PARP_2"/>
    <property type="match status" value="2"/>
</dbReference>
<feature type="domain" description="PARP-type" evidence="33">
    <location>
        <begin position="111"/>
        <end position="201"/>
    </location>
</feature>
<feature type="compositionally biased region" description="Basic and acidic residues" evidence="32">
    <location>
        <begin position="208"/>
        <end position="229"/>
    </location>
</feature>
<dbReference type="Gene3D" id="3.30.1740.10">
    <property type="entry name" value="Zinc finger, PARP-type"/>
    <property type="match status" value="2"/>
</dbReference>
<evidence type="ECO:0000256" key="7">
    <source>
        <dbReference type="ARBA" id="ARBA00022533"/>
    </source>
</evidence>
<keyword evidence="20 30" id="KW-0238">DNA-binding</keyword>
<evidence type="ECO:0000256" key="25">
    <source>
        <dbReference type="ARBA" id="ARBA00024347"/>
    </source>
</evidence>
<dbReference type="SUPFAM" id="SSF57716">
    <property type="entry name" value="Glucocorticoid receptor-like (DNA-binding domain)"/>
    <property type="match status" value="2"/>
</dbReference>
<dbReference type="GO" id="GO:0016779">
    <property type="term" value="F:nucleotidyltransferase activity"/>
    <property type="evidence" value="ECO:0007669"/>
    <property type="project" value="UniProtKB-KW"/>
</dbReference>
<evidence type="ECO:0000256" key="32">
    <source>
        <dbReference type="SAM" id="MobiDB-lite"/>
    </source>
</evidence>
<dbReference type="InterPro" id="IPR036930">
    <property type="entry name" value="WGR_dom_sf"/>
</dbReference>
<keyword evidence="18" id="KW-0805">Transcription regulation</keyword>
<evidence type="ECO:0000259" key="35">
    <source>
        <dbReference type="PROSITE" id="PS51059"/>
    </source>
</evidence>